<proteinExistence type="predicted"/>
<gene>
    <name evidence="1" type="ORF">RhiirA4_523952</name>
</gene>
<accession>A0A2I1GMY5</accession>
<evidence type="ECO:0000313" key="2">
    <source>
        <dbReference type="Proteomes" id="UP000234323"/>
    </source>
</evidence>
<dbReference type="VEuPathDB" id="FungiDB:FUN_007706"/>
<keyword evidence="2" id="KW-1185">Reference proteome</keyword>
<dbReference type="AlphaFoldDB" id="A0A2I1GMY5"/>
<dbReference type="VEuPathDB" id="FungiDB:RhiirA1_523808"/>
<dbReference type="EMBL" id="LLXI01000595">
    <property type="protein sequence ID" value="PKY48003.1"/>
    <property type="molecule type" value="Genomic_DNA"/>
</dbReference>
<name>A0A2I1GMY5_9GLOM</name>
<dbReference type="OrthoDB" id="2320997at2759"/>
<dbReference type="Proteomes" id="UP000234323">
    <property type="component" value="Unassembled WGS sequence"/>
</dbReference>
<reference evidence="1 2" key="1">
    <citation type="submission" date="2015-10" db="EMBL/GenBank/DDBJ databases">
        <title>Genome analyses suggest a sexual origin of heterokaryosis in a supposedly ancient asexual fungus.</title>
        <authorList>
            <person name="Ropars J."/>
            <person name="Sedzielewska K."/>
            <person name="Noel J."/>
            <person name="Charron P."/>
            <person name="Farinelli L."/>
            <person name="Marton T."/>
            <person name="Kruger M."/>
            <person name="Pelin A."/>
            <person name="Brachmann A."/>
            <person name="Corradi N."/>
        </authorList>
    </citation>
    <scope>NUCLEOTIDE SEQUENCE [LARGE SCALE GENOMIC DNA]</scope>
    <source>
        <strain evidence="1 2">A4</strain>
    </source>
</reference>
<evidence type="ECO:0000313" key="1">
    <source>
        <dbReference type="EMBL" id="PKY48003.1"/>
    </source>
</evidence>
<organism evidence="1 2">
    <name type="scientific">Rhizophagus irregularis</name>
    <dbReference type="NCBI Taxonomy" id="588596"/>
    <lineage>
        <taxon>Eukaryota</taxon>
        <taxon>Fungi</taxon>
        <taxon>Fungi incertae sedis</taxon>
        <taxon>Mucoromycota</taxon>
        <taxon>Glomeromycotina</taxon>
        <taxon>Glomeromycetes</taxon>
        <taxon>Glomerales</taxon>
        <taxon>Glomeraceae</taxon>
        <taxon>Rhizophagus</taxon>
    </lineage>
</organism>
<sequence length="361" mass="42005">MMQSMGFFHYIPYDDCFYHITYQIVPRDTVFSDDHCDHGFFYYDSEINYYIKCKLISHPWIVSVLNRELYGIYSESINLEQKNPLSLNQRLNLEQVLKQFLPSYFMKNHIIERRMKTSSNKNMNSMTDNHNNSGNQDRFYQNRALNYNYNVTHQQPDSFHGNIGNNVMVSSPTSMPDNQNNINGVEGYIQNVIPQQQINVNNMSLAKREMRPGYESSTNLPHGKTSMIDIQSNCLPHQNRTEDTQQQVDFNNFPQHQIPVREMRPNYDINTNSPQNHATAYDDVSTTDINLNHHVDHTRAYSQRQADLNSLSQHYTPEEENNNVTIATQGILTADNHNYNRNGVPYNINQDVNINSSTTSN</sequence>
<protein>
    <submittedName>
        <fullName evidence="1">Uncharacterized protein</fullName>
    </submittedName>
</protein>
<comment type="caution">
    <text evidence="1">The sequence shown here is derived from an EMBL/GenBank/DDBJ whole genome shotgun (WGS) entry which is preliminary data.</text>
</comment>